<evidence type="ECO:0000259" key="10">
    <source>
        <dbReference type="Pfam" id="PF02275"/>
    </source>
</evidence>
<organism evidence="11 12">
    <name type="scientific">Carnobacterium inhibens</name>
    <dbReference type="NCBI Taxonomy" id="147709"/>
    <lineage>
        <taxon>Bacteria</taxon>
        <taxon>Bacillati</taxon>
        <taxon>Bacillota</taxon>
        <taxon>Bacilli</taxon>
        <taxon>Lactobacillales</taxon>
        <taxon>Carnobacteriaceae</taxon>
        <taxon>Carnobacterium</taxon>
    </lineage>
</organism>
<reference evidence="11 12" key="1">
    <citation type="journal article" date="2020" name="Microorganisms">
        <title>New Insight into Antimicrobial Compounds from Food and Marine-Sourced Carnobacterium Species through Phenotype and Genome Analyses.</title>
        <authorList>
            <person name="Begrem S."/>
            <person name="Ivaniuk F."/>
            <person name="Gigout-Chevalier F."/>
            <person name="Kolypczuk L."/>
            <person name="Bonnetot S."/>
            <person name="Leroi F."/>
            <person name="Grovel O."/>
            <person name="Delbarre-Ladrat C."/>
            <person name="Passerini D."/>
        </authorList>
    </citation>
    <scope>NUCLEOTIDE SEQUENCE [LARGE SCALE GENOMIC DNA]</scope>
    <source>
        <strain evidence="11 12">MIP2551</strain>
    </source>
</reference>
<evidence type="ECO:0000256" key="4">
    <source>
        <dbReference type="ARBA" id="ARBA00023098"/>
    </source>
</evidence>
<evidence type="ECO:0000256" key="3">
    <source>
        <dbReference type="ARBA" id="ARBA00022801"/>
    </source>
</evidence>
<dbReference type="Proteomes" id="UP000638836">
    <property type="component" value="Unassembled WGS sequence"/>
</dbReference>
<gene>
    <name evidence="11" type="ORF">GLO26_06325</name>
</gene>
<dbReference type="GO" id="GO:0016787">
    <property type="term" value="F:hydrolase activity"/>
    <property type="evidence" value="ECO:0007669"/>
    <property type="project" value="UniProtKB-KW"/>
</dbReference>
<evidence type="ECO:0000313" key="11">
    <source>
        <dbReference type="EMBL" id="MBC9825442.1"/>
    </source>
</evidence>
<evidence type="ECO:0000256" key="5">
    <source>
        <dbReference type="ARBA" id="ARBA00044769"/>
    </source>
</evidence>
<comment type="pathway">
    <text evidence="1">Lipid metabolism; bile acid biosynthesis.</text>
</comment>
<keyword evidence="12" id="KW-1185">Reference proteome</keyword>
<keyword evidence="3 11" id="KW-0378">Hydrolase</keyword>
<evidence type="ECO:0000256" key="1">
    <source>
        <dbReference type="ARBA" id="ARBA00004860"/>
    </source>
</evidence>
<protein>
    <recommendedName>
        <fullName evidence="5">choloylglycine hydrolase</fullName>
        <ecNumber evidence="5">3.5.1.24</ecNumber>
    </recommendedName>
    <alternativeName>
        <fullName evidence="6">Bile salt hydrolase</fullName>
    </alternativeName>
    <alternativeName>
        <fullName evidence="7">Choloylglycine hydrolase</fullName>
    </alternativeName>
</protein>
<dbReference type="SUPFAM" id="SSF56235">
    <property type="entry name" value="N-terminal nucleophile aminohydrolases (Ntn hydrolases)"/>
    <property type="match status" value="1"/>
</dbReference>
<comment type="catalytic activity">
    <reaction evidence="9">
        <text>taurodeoxycholate + H2O = deoxycholate + taurine</text>
        <dbReference type="Rhea" id="RHEA:47556"/>
        <dbReference type="ChEBI" id="CHEBI:15377"/>
        <dbReference type="ChEBI" id="CHEBI:23614"/>
        <dbReference type="ChEBI" id="CHEBI:36261"/>
        <dbReference type="ChEBI" id="CHEBI:507393"/>
    </reaction>
    <physiologicalReaction direction="left-to-right" evidence="9">
        <dbReference type="Rhea" id="RHEA:47557"/>
    </physiologicalReaction>
</comment>
<dbReference type="CDD" id="cd00542">
    <property type="entry name" value="Ntn_PVA"/>
    <property type="match status" value="1"/>
</dbReference>
<evidence type="ECO:0000313" key="12">
    <source>
        <dbReference type="Proteomes" id="UP000638836"/>
    </source>
</evidence>
<proteinExistence type="inferred from homology"/>
<comment type="catalytic activity">
    <reaction evidence="8">
        <text>cholate + taurine = taurocholate + H2O</text>
        <dbReference type="Rhea" id="RHEA:47108"/>
        <dbReference type="ChEBI" id="CHEBI:15377"/>
        <dbReference type="ChEBI" id="CHEBI:29747"/>
        <dbReference type="ChEBI" id="CHEBI:36257"/>
        <dbReference type="ChEBI" id="CHEBI:507393"/>
    </reaction>
    <physiologicalReaction direction="right-to-left" evidence="8">
        <dbReference type="Rhea" id="RHEA:47110"/>
    </physiologicalReaction>
</comment>
<dbReference type="InterPro" id="IPR029055">
    <property type="entry name" value="Ntn_hydrolases_N"/>
</dbReference>
<dbReference type="InterPro" id="IPR029132">
    <property type="entry name" value="CBAH/NAAA_C"/>
</dbReference>
<evidence type="ECO:0000256" key="9">
    <source>
        <dbReference type="ARBA" id="ARBA00048897"/>
    </source>
</evidence>
<dbReference type="Gene3D" id="3.60.60.10">
    <property type="entry name" value="Penicillin V Acylase, Chain A"/>
    <property type="match status" value="1"/>
</dbReference>
<name>A0ABR7TD42_9LACT</name>
<evidence type="ECO:0000256" key="7">
    <source>
        <dbReference type="ARBA" id="ARBA00044806"/>
    </source>
</evidence>
<evidence type="ECO:0000256" key="8">
    <source>
        <dbReference type="ARBA" id="ARBA00047285"/>
    </source>
</evidence>
<dbReference type="PANTHER" id="PTHR35527:SF2">
    <property type="entry name" value="HYDROLASE"/>
    <property type="match status" value="1"/>
</dbReference>
<evidence type="ECO:0000256" key="6">
    <source>
        <dbReference type="ARBA" id="ARBA00044804"/>
    </source>
</evidence>
<dbReference type="Pfam" id="PF02275">
    <property type="entry name" value="CBAH"/>
    <property type="match status" value="1"/>
</dbReference>
<dbReference type="NCBIfam" id="NF038245">
    <property type="entry name" value="bile_salt_hydro"/>
    <property type="match status" value="1"/>
</dbReference>
<dbReference type="InterPro" id="IPR047711">
    <property type="entry name" value="CBAH"/>
</dbReference>
<dbReference type="PANTHER" id="PTHR35527">
    <property type="entry name" value="CHOLOYLGLYCINE HYDROLASE"/>
    <property type="match status" value="1"/>
</dbReference>
<dbReference type="EC" id="3.5.1.24" evidence="5"/>
<dbReference type="InterPro" id="IPR052193">
    <property type="entry name" value="Peptidase_C59"/>
</dbReference>
<dbReference type="EMBL" id="WNJQ01000004">
    <property type="protein sequence ID" value="MBC9825442.1"/>
    <property type="molecule type" value="Genomic_DNA"/>
</dbReference>
<keyword evidence="4" id="KW-0443">Lipid metabolism</keyword>
<comment type="caution">
    <text evidence="11">The sequence shown here is derived from an EMBL/GenBank/DDBJ whole genome shotgun (WGS) entry which is preliminary data.</text>
</comment>
<comment type="similarity">
    <text evidence="2">Belongs to the peptidase C59 family.</text>
</comment>
<evidence type="ECO:0000256" key="2">
    <source>
        <dbReference type="ARBA" id="ARBA00006625"/>
    </source>
</evidence>
<feature type="domain" description="Choloylglycine hydrolase/NAAA C-terminal" evidence="10">
    <location>
        <begin position="2"/>
        <end position="312"/>
    </location>
</feature>
<dbReference type="RefSeq" id="WP_187948768.1">
    <property type="nucleotide sequence ID" value="NZ_WNJQ01000004.1"/>
</dbReference>
<sequence length="324" mass="36544">MCTGLAYTNDTFYFGRNLDLEYSLNNKVVVTPRNFPFKLRKEEELSSHYSIIGMAMVVDNYPLYFDAVNEKGLGMGGLNFDGFAVYHDEQKGKKNITPFEFIPYLLGKCATVQEAKTLLKDINLINISFSEKLQLSPLHWLISDKDSSIVVESTSEGLQVYDNQFGVLTNNPSFPYHKYNMSNYLNLTANIPENRLSSKVDLAVYSRGMGAIGLPGDLSSPSRFVRAAYARLNSVADKTEQANVSQFFHILDFVAQPRGGAMAPEGIHEITQYSSCVSVEELTYYYKTYENSQICAVSMKNLPLDSTDLFVYELEKEQAIHYTN</sequence>
<accession>A0ABR7TD42</accession>